<dbReference type="CDD" id="cd00223">
    <property type="entry name" value="TOPRIM_TopoIIB_SPO"/>
    <property type="match status" value="1"/>
</dbReference>
<dbReference type="InterPro" id="IPR036078">
    <property type="entry name" value="Spo11/TopoVI_A_sf"/>
</dbReference>
<evidence type="ECO:0000259" key="12">
    <source>
        <dbReference type="Pfam" id="PF21180"/>
    </source>
</evidence>
<comment type="cofactor">
    <cofactor evidence="2">
        <name>Mg(2+)</name>
        <dbReference type="ChEBI" id="CHEBI:18420"/>
    </cofactor>
</comment>
<proteinExistence type="inferred from homology"/>
<name>A0A8E2JRX8_9PEZI</name>
<dbReference type="PANTHER" id="PTHR10848:SF0">
    <property type="entry name" value="MEIOTIC RECOMBINATION PROTEIN SPO11"/>
    <property type="match status" value="1"/>
</dbReference>
<protein>
    <recommendedName>
        <fullName evidence="4">DNA topoisomerase (ATP-hydrolyzing)</fullName>
        <ecNumber evidence="4">5.6.2.2</ecNumber>
    </recommendedName>
</protein>
<dbReference type="Gene3D" id="1.10.10.10">
    <property type="entry name" value="Winged helix-like DNA-binding domain superfamily/Winged helix DNA-binding domain"/>
    <property type="match status" value="1"/>
</dbReference>
<dbReference type="SUPFAM" id="SSF56726">
    <property type="entry name" value="DNA topoisomerase IV, alpha subunit"/>
    <property type="match status" value="1"/>
</dbReference>
<keyword evidence="5" id="KW-0479">Metal-binding</keyword>
<evidence type="ECO:0000256" key="8">
    <source>
        <dbReference type="ARBA" id="ARBA00023125"/>
    </source>
</evidence>
<dbReference type="GO" id="GO:0046872">
    <property type="term" value="F:metal ion binding"/>
    <property type="evidence" value="ECO:0007669"/>
    <property type="project" value="UniProtKB-KW"/>
</dbReference>
<dbReference type="GO" id="GO:0003918">
    <property type="term" value="F:DNA topoisomerase type II (double strand cut, ATP-hydrolyzing) activity"/>
    <property type="evidence" value="ECO:0007669"/>
    <property type="project" value="UniProtKB-UniRule"/>
</dbReference>
<dbReference type="EMBL" id="KV749957">
    <property type="protein sequence ID" value="OCL06949.1"/>
    <property type="molecule type" value="Genomic_DNA"/>
</dbReference>
<reference evidence="13 14" key="1">
    <citation type="journal article" date="2016" name="Nat. Commun.">
        <title>Ectomycorrhizal ecology is imprinted in the genome of the dominant symbiotic fungus Cenococcum geophilum.</title>
        <authorList>
            <consortium name="DOE Joint Genome Institute"/>
            <person name="Peter M."/>
            <person name="Kohler A."/>
            <person name="Ohm R.A."/>
            <person name="Kuo A."/>
            <person name="Krutzmann J."/>
            <person name="Morin E."/>
            <person name="Arend M."/>
            <person name="Barry K.W."/>
            <person name="Binder M."/>
            <person name="Choi C."/>
            <person name="Clum A."/>
            <person name="Copeland A."/>
            <person name="Grisel N."/>
            <person name="Haridas S."/>
            <person name="Kipfer T."/>
            <person name="LaButti K."/>
            <person name="Lindquist E."/>
            <person name="Lipzen A."/>
            <person name="Maire R."/>
            <person name="Meier B."/>
            <person name="Mihaltcheva S."/>
            <person name="Molinier V."/>
            <person name="Murat C."/>
            <person name="Poggeler S."/>
            <person name="Quandt C.A."/>
            <person name="Sperisen C."/>
            <person name="Tritt A."/>
            <person name="Tisserant E."/>
            <person name="Crous P.W."/>
            <person name="Henrissat B."/>
            <person name="Nehls U."/>
            <person name="Egli S."/>
            <person name="Spatafora J.W."/>
            <person name="Grigoriev I.V."/>
            <person name="Martin F.M."/>
        </authorList>
    </citation>
    <scope>NUCLEOTIDE SEQUENCE [LARGE SCALE GENOMIC DNA]</scope>
    <source>
        <strain evidence="13 14">CBS 207.34</strain>
    </source>
</reference>
<keyword evidence="7 10" id="KW-0799">Topoisomerase</keyword>
<keyword evidence="14" id="KW-1185">Reference proteome</keyword>
<evidence type="ECO:0000256" key="5">
    <source>
        <dbReference type="ARBA" id="ARBA00022723"/>
    </source>
</evidence>
<keyword evidence="8 10" id="KW-0238">DNA-binding</keyword>
<evidence type="ECO:0000313" key="13">
    <source>
        <dbReference type="EMBL" id="OCL06949.1"/>
    </source>
</evidence>
<comment type="similarity">
    <text evidence="3 10">Belongs to the TOP6A family.</text>
</comment>
<dbReference type="GO" id="GO:0042138">
    <property type="term" value="P:meiotic DNA double-strand break formation"/>
    <property type="evidence" value="ECO:0007669"/>
    <property type="project" value="TreeGrafter"/>
</dbReference>
<evidence type="ECO:0000256" key="6">
    <source>
        <dbReference type="ARBA" id="ARBA00022842"/>
    </source>
</evidence>
<evidence type="ECO:0000256" key="9">
    <source>
        <dbReference type="ARBA" id="ARBA00023235"/>
    </source>
</evidence>
<dbReference type="InterPro" id="IPR002815">
    <property type="entry name" value="Spo11/TopoVI_A"/>
</dbReference>
<evidence type="ECO:0000259" key="11">
    <source>
        <dbReference type="Pfam" id="PF04406"/>
    </source>
</evidence>
<evidence type="ECO:0000256" key="1">
    <source>
        <dbReference type="ARBA" id="ARBA00000185"/>
    </source>
</evidence>
<keyword evidence="9 10" id="KW-0413">Isomerase</keyword>
<evidence type="ECO:0000313" key="14">
    <source>
        <dbReference type="Proteomes" id="UP000250140"/>
    </source>
</evidence>
<dbReference type="Pfam" id="PF04406">
    <property type="entry name" value="TP6A_N"/>
    <property type="match status" value="1"/>
</dbReference>
<dbReference type="InterPro" id="IPR013049">
    <property type="entry name" value="Spo11/TopoVI_A_N"/>
</dbReference>
<feature type="active site" description="O-(5'-phospho-DNA)-tyrosine intermediate" evidence="10">
    <location>
        <position position="189"/>
    </location>
</feature>
<dbReference type="InterPro" id="IPR036388">
    <property type="entry name" value="WH-like_DNA-bd_sf"/>
</dbReference>
<accession>A0A8E2JRX8</accession>
<dbReference type="Pfam" id="PF21180">
    <property type="entry name" value="TOP6A-Spo11_Toprim"/>
    <property type="match status" value="1"/>
</dbReference>
<sequence>MLFGASLLEDSSQESLTDEAYFFEDLLETPATSSTLTSPQLLESPIAGKSLENALRLNEDALMLDAGQPQFTGADELLDAVQGPQPIVRDRDWVIARIESIFEGIVDALLEKKTKLSITLSCRSGTAGRTFDSANGIVTTATGLQTREITFPGSTAQEAWRFTVLVRILEIIHDALIADVIVTKRDIYYRHPDLFVKQAVVDRYVDDLACTFGVSRTFLNVSAAAKGLVAGNFTIQRADGSQINGLKDREGLLVPNLHSSDTIDMSNVQWILLVEKEATFRSLVHSDFWILLSSQGVILTAKGYPDLSTRIFLSYLTSRSSHIPTYAIVDYDPDGLAILSTYKHGSYALAHENSRATSGSAGGRQLNLPRLQWVGVRSHHLQPPASADNVCAERDTRQTQGLMKLTRRDRCKARRMLEREAFVEDGVEAEWRSELQIMLMLNIKAEMQIFEERQGGLGFWLMEALEPSAKPPREGLDDERVRQA</sequence>
<dbReference type="Proteomes" id="UP000250140">
    <property type="component" value="Unassembled WGS sequence"/>
</dbReference>
<organism evidence="13 14">
    <name type="scientific">Glonium stellatum</name>
    <dbReference type="NCBI Taxonomy" id="574774"/>
    <lineage>
        <taxon>Eukaryota</taxon>
        <taxon>Fungi</taxon>
        <taxon>Dikarya</taxon>
        <taxon>Ascomycota</taxon>
        <taxon>Pezizomycotina</taxon>
        <taxon>Dothideomycetes</taxon>
        <taxon>Pleosporomycetidae</taxon>
        <taxon>Gloniales</taxon>
        <taxon>Gloniaceae</taxon>
        <taxon>Glonium</taxon>
    </lineage>
</organism>
<dbReference type="GO" id="GO:0007131">
    <property type="term" value="P:reciprocal meiotic recombination"/>
    <property type="evidence" value="ECO:0007669"/>
    <property type="project" value="TreeGrafter"/>
</dbReference>
<evidence type="ECO:0000256" key="7">
    <source>
        <dbReference type="ARBA" id="ARBA00023029"/>
    </source>
</evidence>
<comment type="catalytic activity">
    <reaction evidence="1 10">
        <text>ATP-dependent breakage, passage and rejoining of double-stranded DNA.</text>
        <dbReference type="EC" id="5.6.2.2"/>
    </reaction>
</comment>
<evidence type="ECO:0000256" key="3">
    <source>
        <dbReference type="ARBA" id="ARBA00006559"/>
    </source>
</evidence>
<evidence type="ECO:0000256" key="2">
    <source>
        <dbReference type="ARBA" id="ARBA00001946"/>
    </source>
</evidence>
<gene>
    <name evidence="13" type="ORF">AOQ84DRAFT_320686</name>
</gene>
<dbReference type="OrthoDB" id="5377392at2759"/>
<dbReference type="Gene3D" id="3.40.1360.10">
    <property type="match status" value="1"/>
</dbReference>
<dbReference type="PRINTS" id="PR01550">
    <property type="entry name" value="TOP6AFAMILY"/>
</dbReference>
<dbReference type="FunFam" id="3.40.1360.10:FF:000018">
    <property type="entry name" value="Type II DNA topoisomerase VI subunit A"/>
    <property type="match status" value="1"/>
</dbReference>
<dbReference type="InterPro" id="IPR034136">
    <property type="entry name" value="TOPRIM_Topo6A/Spo11"/>
</dbReference>
<feature type="domain" description="Spo11/DNA topoisomerase VI subunit A N-terminal" evidence="11">
    <location>
        <begin position="160"/>
        <end position="221"/>
    </location>
</feature>
<evidence type="ECO:0000256" key="10">
    <source>
        <dbReference type="PROSITE-ProRule" id="PRU01385"/>
    </source>
</evidence>
<evidence type="ECO:0000256" key="4">
    <source>
        <dbReference type="ARBA" id="ARBA00012895"/>
    </source>
</evidence>
<dbReference type="GO" id="GO:0000228">
    <property type="term" value="C:nuclear chromosome"/>
    <property type="evidence" value="ECO:0007669"/>
    <property type="project" value="TreeGrafter"/>
</dbReference>
<keyword evidence="6" id="KW-0460">Magnesium</keyword>
<feature type="domain" description="Topoisomerase 6 subunit A/Spo11 TOPRIM" evidence="12">
    <location>
        <begin position="271"/>
        <end position="452"/>
    </location>
</feature>
<dbReference type="PROSITE" id="PS52041">
    <property type="entry name" value="TOPO_IIB"/>
    <property type="match status" value="1"/>
</dbReference>
<dbReference type="PANTHER" id="PTHR10848">
    <property type="entry name" value="MEIOTIC RECOMBINATION PROTEIN SPO11"/>
    <property type="match status" value="1"/>
</dbReference>
<dbReference type="GO" id="GO:0000706">
    <property type="term" value="P:meiotic DNA double-strand break processing"/>
    <property type="evidence" value="ECO:0007669"/>
    <property type="project" value="TreeGrafter"/>
</dbReference>
<dbReference type="AlphaFoldDB" id="A0A8E2JRX8"/>
<dbReference type="EC" id="5.6.2.2" evidence="4"/>
<dbReference type="GO" id="GO:0005524">
    <property type="term" value="F:ATP binding"/>
    <property type="evidence" value="ECO:0007669"/>
    <property type="project" value="InterPro"/>
</dbReference>
<dbReference type="GO" id="GO:0003677">
    <property type="term" value="F:DNA binding"/>
    <property type="evidence" value="ECO:0007669"/>
    <property type="project" value="UniProtKB-UniRule"/>
</dbReference>